<gene>
    <name evidence="1" type="ORF">NPIL_48601</name>
    <name evidence="2" type="ORF">NPIL_646271</name>
</gene>
<name>A0A8X6IDK8_NEPPI</name>
<proteinExistence type="predicted"/>
<organism evidence="1 3">
    <name type="scientific">Nephila pilipes</name>
    <name type="common">Giant wood spider</name>
    <name type="synonym">Nephila maculata</name>
    <dbReference type="NCBI Taxonomy" id="299642"/>
    <lineage>
        <taxon>Eukaryota</taxon>
        <taxon>Metazoa</taxon>
        <taxon>Ecdysozoa</taxon>
        <taxon>Arthropoda</taxon>
        <taxon>Chelicerata</taxon>
        <taxon>Arachnida</taxon>
        <taxon>Araneae</taxon>
        <taxon>Araneomorphae</taxon>
        <taxon>Entelegynae</taxon>
        <taxon>Araneoidea</taxon>
        <taxon>Nephilidae</taxon>
        <taxon>Nephila</taxon>
    </lineage>
</organism>
<comment type="caution">
    <text evidence="1">The sequence shown here is derived from an EMBL/GenBank/DDBJ whole genome shotgun (WGS) entry which is preliminary data.</text>
</comment>
<keyword evidence="3" id="KW-1185">Reference proteome</keyword>
<evidence type="ECO:0000313" key="1">
    <source>
        <dbReference type="EMBL" id="GFS38728.1"/>
    </source>
</evidence>
<dbReference type="AlphaFoldDB" id="A0A8X6IDK8"/>
<accession>A0A8X6IDK8</accession>
<dbReference type="EMBL" id="BMAW01000326">
    <property type="protein sequence ID" value="GFS68480.1"/>
    <property type="molecule type" value="Genomic_DNA"/>
</dbReference>
<sequence>MKVTCEDILLHYLLPTEFVDSPEWESCASNTDKHFQ</sequence>
<dbReference type="OrthoDB" id="425611at2759"/>
<dbReference type="EMBL" id="BMAW01043300">
    <property type="protein sequence ID" value="GFS38728.1"/>
    <property type="molecule type" value="Genomic_DNA"/>
</dbReference>
<reference evidence="1" key="1">
    <citation type="submission" date="2020-08" db="EMBL/GenBank/DDBJ databases">
        <title>Multicomponent nature underlies the extraordinary mechanical properties of spider dragline silk.</title>
        <authorList>
            <person name="Kono N."/>
            <person name="Nakamura H."/>
            <person name="Mori M."/>
            <person name="Yoshida Y."/>
            <person name="Ohtoshi R."/>
            <person name="Malay A.D."/>
            <person name="Moran D.A.P."/>
            <person name="Tomita M."/>
            <person name="Numata K."/>
            <person name="Arakawa K."/>
        </authorList>
    </citation>
    <scope>NUCLEOTIDE SEQUENCE</scope>
</reference>
<evidence type="ECO:0000313" key="2">
    <source>
        <dbReference type="EMBL" id="GFS68480.1"/>
    </source>
</evidence>
<evidence type="ECO:0000313" key="3">
    <source>
        <dbReference type="Proteomes" id="UP000887013"/>
    </source>
</evidence>
<dbReference type="Proteomes" id="UP000887013">
    <property type="component" value="Unassembled WGS sequence"/>
</dbReference>
<feature type="non-terminal residue" evidence="1">
    <location>
        <position position="36"/>
    </location>
</feature>
<protein>
    <submittedName>
        <fullName evidence="1">Uncharacterized protein</fullName>
    </submittedName>
</protein>